<evidence type="ECO:0000313" key="3">
    <source>
        <dbReference type="Proteomes" id="UP000494108"/>
    </source>
</evidence>
<keyword evidence="1" id="KW-0732">Signal</keyword>
<feature type="chain" id="PRO_5028931397" evidence="1">
    <location>
        <begin position="21"/>
        <end position="149"/>
    </location>
</feature>
<evidence type="ECO:0000313" key="2">
    <source>
        <dbReference type="EMBL" id="CAB3691938.1"/>
    </source>
</evidence>
<name>A0A6S6ZRZ3_9BURK</name>
<evidence type="ECO:0000256" key="1">
    <source>
        <dbReference type="SAM" id="SignalP"/>
    </source>
</evidence>
<sequence>MILRASWFLSCLLLAGVAHAGSAPAEISCISESGKVALKGVIPSPSSEDLNVKLSYFDADLTFSSDTTASSYVVSDFPQSVFTLLVPTQGIALTLYALPSSVAVEKTSDHDLAGTFQAKLTAPRPRSAAGAQTNTPLKATLNCDYRYSL</sequence>
<dbReference type="AlphaFoldDB" id="A0A6S6ZRZ3"/>
<dbReference type="RefSeq" id="WP_175177192.1">
    <property type="nucleotide sequence ID" value="NZ_CADIJX010000007.1"/>
</dbReference>
<dbReference type="EMBL" id="CADIJX010000007">
    <property type="protein sequence ID" value="CAB3691938.1"/>
    <property type="molecule type" value="Genomic_DNA"/>
</dbReference>
<gene>
    <name evidence="2" type="ORF">LMG3431_04923</name>
</gene>
<keyword evidence="3" id="KW-1185">Reference proteome</keyword>
<protein>
    <submittedName>
        <fullName evidence="2">Uncharacterized protein</fullName>
    </submittedName>
</protein>
<feature type="signal peptide" evidence="1">
    <location>
        <begin position="1"/>
        <end position="20"/>
    </location>
</feature>
<proteinExistence type="predicted"/>
<dbReference type="Proteomes" id="UP000494108">
    <property type="component" value="Unassembled WGS sequence"/>
</dbReference>
<organism evidence="2 3">
    <name type="scientific">Achromobacter pestifer</name>
    <dbReference type="NCBI Taxonomy" id="1353889"/>
    <lineage>
        <taxon>Bacteria</taxon>
        <taxon>Pseudomonadati</taxon>
        <taxon>Pseudomonadota</taxon>
        <taxon>Betaproteobacteria</taxon>
        <taxon>Burkholderiales</taxon>
        <taxon>Alcaligenaceae</taxon>
        <taxon>Achromobacter</taxon>
    </lineage>
</organism>
<accession>A0A6S6ZRZ3</accession>
<reference evidence="2 3" key="1">
    <citation type="submission" date="2020-04" db="EMBL/GenBank/DDBJ databases">
        <authorList>
            <person name="De Canck E."/>
        </authorList>
    </citation>
    <scope>NUCLEOTIDE SEQUENCE [LARGE SCALE GENOMIC DNA]</scope>
    <source>
        <strain evidence="2 3">LMG 3431</strain>
    </source>
</reference>